<keyword evidence="2" id="KW-1185">Reference proteome</keyword>
<organism evidence="1 2">
    <name type="scientific">Teichococcus rhizosphaerae</name>
    <dbReference type="NCBI Taxonomy" id="1335062"/>
    <lineage>
        <taxon>Bacteria</taxon>
        <taxon>Pseudomonadati</taxon>
        <taxon>Pseudomonadota</taxon>
        <taxon>Alphaproteobacteria</taxon>
        <taxon>Acetobacterales</taxon>
        <taxon>Roseomonadaceae</taxon>
        <taxon>Roseomonas</taxon>
    </lineage>
</organism>
<dbReference type="EMBL" id="PDNU01000046">
    <property type="protein sequence ID" value="PHK93462.1"/>
    <property type="molecule type" value="Genomic_DNA"/>
</dbReference>
<reference evidence="1 2" key="1">
    <citation type="submission" date="2017-10" db="EMBL/GenBank/DDBJ databases">
        <authorList>
            <person name="Banno H."/>
            <person name="Chua N.-H."/>
        </authorList>
    </citation>
    <scope>NUCLEOTIDE SEQUENCE [LARGE SCALE GENOMIC DNA]</scope>
    <source>
        <strain evidence="1 2">YW11</strain>
    </source>
</reference>
<gene>
    <name evidence="1" type="ORF">CR162_18485</name>
</gene>
<sequence>MYDLYMGDDPVYDIAKLLDTKRPLIRAVNAAWAAFLQMPERETRGSVLATTVAYISACSRANWCAA</sequence>
<dbReference type="RefSeq" id="WP_099097007.1">
    <property type="nucleotide sequence ID" value="NZ_PDNU01000046.1"/>
</dbReference>
<comment type="caution">
    <text evidence="1">The sequence shown here is derived from an EMBL/GenBank/DDBJ whole genome shotgun (WGS) entry which is preliminary data.</text>
</comment>
<evidence type="ECO:0000313" key="2">
    <source>
        <dbReference type="Proteomes" id="UP000223527"/>
    </source>
</evidence>
<dbReference type="Proteomes" id="UP000223527">
    <property type="component" value="Unassembled WGS sequence"/>
</dbReference>
<name>A0A2C6XY47_9PROT</name>
<proteinExistence type="predicted"/>
<dbReference type="AlphaFoldDB" id="A0A2C6XY47"/>
<accession>A0A2C6XY47</accession>
<protein>
    <submittedName>
        <fullName evidence="1">Uncharacterized protein</fullName>
    </submittedName>
</protein>
<evidence type="ECO:0000313" key="1">
    <source>
        <dbReference type="EMBL" id="PHK93462.1"/>
    </source>
</evidence>